<reference evidence="1 2" key="1">
    <citation type="journal article" date="2016" name="Proc. Natl. Acad. Sci. U.S.A.">
        <title>Lipid metabolic changes in an early divergent fungus govern the establishment of a mutualistic symbiosis with endobacteria.</title>
        <authorList>
            <person name="Lastovetsky O.A."/>
            <person name="Gaspar M.L."/>
            <person name="Mondo S.J."/>
            <person name="LaButti K.M."/>
            <person name="Sandor L."/>
            <person name="Grigoriev I.V."/>
            <person name="Henry S.A."/>
            <person name="Pawlowska T.E."/>
        </authorList>
    </citation>
    <scope>NUCLEOTIDE SEQUENCE [LARGE SCALE GENOMIC DNA]</scope>
    <source>
        <strain evidence="1 2">ATCC 11559</strain>
    </source>
</reference>
<organism evidence="1 2">
    <name type="scientific">Rhizopus microsporus</name>
    <dbReference type="NCBI Taxonomy" id="58291"/>
    <lineage>
        <taxon>Eukaryota</taxon>
        <taxon>Fungi</taxon>
        <taxon>Fungi incertae sedis</taxon>
        <taxon>Mucoromycota</taxon>
        <taxon>Mucoromycotina</taxon>
        <taxon>Mucoromycetes</taxon>
        <taxon>Mucorales</taxon>
        <taxon>Mucorineae</taxon>
        <taxon>Rhizopodaceae</taxon>
        <taxon>Rhizopus</taxon>
    </lineage>
</organism>
<dbReference type="AlphaFoldDB" id="A0A1X0S8E6"/>
<accession>A0A1X0S8E6</accession>
<sequence length="104" mass="11576">AQTNGHSIISFQVNGFHLIFFVVSELGHHLHIMLEIGRLTVPNSLVSLHSFITPKNLSMLLRVTSIFWNCCVHVTPSFTNAPPSKLQEIATLFSMTDKSSSKAR</sequence>
<dbReference type="Proteomes" id="UP000242381">
    <property type="component" value="Unassembled WGS sequence"/>
</dbReference>
<evidence type="ECO:0000313" key="2">
    <source>
        <dbReference type="Proteomes" id="UP000242381"/>
    </source>
</evidence>
<proteinExistence type="predicted"/>
<name>A0A1X0S8E6_RHIZD</name>
<dbReference type="OMA" id="LHIMLEI"/>
<feature type="non-terminal residue" evidence="1">
    <location>
        <position position="1"/>
    </location>
</feature>
<protein>
    <submittedName>
        <fullName evidence="1">Uncharacterized protein</fullName>
    </submittedName>
</protein>
<evidence type="ECO:0000313" key="1">
    <source>
        <dbReference type="EMBL" id="ORE20566.1"/>
    </source>
</evidence>
<dbReference type="EMBL" id="KV921292">
    <property type="protein sequence ID" value="ORE20566.1"/>
    <property type="molecule type" value="Genomic_DNA"/>
</dbReference>
<gene>
    <name evidence="1" type="ORF">BCV71DRAFT_175524</name>
</gene>